<comment type="caution">
    <text evidence="2">The sequence shown here is derived from an EMBL/GenBank/DDBJ whole genome shotgun (WGS) entry which is preliminary data.</text>
</comment>
<dbReference type="STRING" id="157652.A0A371HA19"/>
<evidence type="ECO:0000313" key="3">
    <source>
        <dbReference type="Proteomes" id="UP000257109"/>
    </source>
</evidence>
<keyword evidence="1" id="KW-0812">Transmembrane</keyword>
<keyword evidence="1" id="KW-0472">Membrane</keyword>
<keyword evidence="3" id="KW-1185">Reference proteome</keyword>
<feature type="non-terminal residue" evidence="2">
    <location>
        <position position="1"/>
    </location>
</feature>
<sequence>LCLYQPHKVPLPLVFRWLTTPSHKHHFLLSLNPQLSGCITCWCPCVTFGQVAEIVDKGSTCKKLVTCGASGALYTLICCVIGCGWVYSCFYRSKMRRQYMLKESPCWDCLVHCCCEPCALCQEYRELENRGFDMVIGWQGNVDQGKEGVAMVPTAPAVQPMRPPSTSTTSPTYSPGPGPGPACGASGALYTLICCVLGSGCLYSCFYRTKMRRQYMLKERPCWDCLVHCFCEPCALCQEYRELEKRGFDMVMGWHGNVEQRNRGVAMIPTAPAVELMSR</sequence>
<dbReference type="NCBIfam" id="TIGR01571">
    <property type="entry name" value="A_thal_Cys_rich"/>
    <property type="match status" value="2"/>
</dbReference>
<evidence type="ECO:0000313" key="2">
    <source>
        <dbReference type="EMBL" id="RDX99604.1"/>
    </source>
</evidence>
<dbReference type="EMBL" id="QJKJ01003191">
    <property type="protein sequence ID" value="RDX99604.1"/>
    <property type="molecule type" value="Genomic_DNA"/>
</dbReference>
<organism evidence="2 3">
    <name type="scientific">Mucuna pruriens</name>
    <name type="common">Velvet bean</name>
    <name type="synonym">Dolichos pruriens</name>
    <dbReference type="NCBI Taxonomy" id="157652"/>
    <lineage>
        <taxon>Eukaryota</taxon>
        <taxon>Viridiplantae</taxon>
        <taxon>Streptophyta</taxon>
        <taxon>Embryophyta</taxon>
        <taxon>Tracheophyta</taxon>
        <taxon>Spermatophyta</taxon>
        <taxon>Magnoliopsida</taxon>
        <taxon>eudicotyledons</taxon>
        <taxon>Gunneridae</taxon>
        <taxon>Pentapetalae</taxon>
        <taxon>rosids</taxon>
        <taxon>fabids</taxon>
        <taxon>Fabales</taxon>
        <taxon>Fabaceae</taxon>
        <taxon>Papilionoideae</taxon>
        <taxon>50 kb inversion clade</taxon>
        <taxon>NPAAA clade</taxon>
        <taxon>indigoferoid/millettioid clade</taxon>
        <taxon>Phaseoleae</taxon>
        <taxon>Mucuna</taxon>
    </lineage>
</organism>
<gene>
    <name evidence="2" type="primary">PCR2</name>
    <name evidence="2" type="ORF">CR513_17326</name>
</gene>
<evidence type="ECO:0000256" key="1">
    <source>
        <dbReference type="SAM" id="Phobius"/>
    </source>
</evidence>
<reference evidence="2" key="1">
    <citation type="submission" date="2018-05" db="EMBL/GenBank/DDBJ databases">
        <title>Draft genome of Mucuna pruriens seed.</title>
        <authorList>
            <person name="Nnadi N.E."/>
            <person name="Vos R."/>
            <person name="Hasami M.H."/>
            <person name="Devisetty U.K."/>
            <person name="Aguiy J.C."/>
        </authorList>
    </citation>
    <scope>NUCLEOTIDE SEQUENCE [LARGE SCALE GENOMIC DNA]</scope>
    <source>
        <strain evidence="2">JCA_2017</strain>
    </source>
</reference>
<proteinExistence type="predicted"/>
<feature type="transmembrane region" description="Helical" evidence="1">
    <location>
        <begin position="64"/>
        <end position="87"/>
    </location>
</feature>
<dbReference type="Pfam" id="PF04749">
    <property type="entry name" value="PLAC8"/>
    <property type="match status" value="2"/>
</dbReference>
<dbReference type="OrthoDB" id="1045822at2759"/>
<accession>A0A371HA19</accession>
<dbReference type="AlphaFoldDB" id="A0A371HA19"/>
<keyword evidence="1" id="KW-1133">Transmembrane helix</keyword>
<feature type="transmembrane region" description="Helical" evidence="1">
    <location>
        <begin position="187"/>
        <end position="206"/>
    </location>
</feature>
<dbReference type="InterPro" id="IPR006461">
    <property type="entry name" value="PLAC_motif_containing"/>
</dbReference>
<name>A0A371HA19_MUCPR</name>
<dbReference type="Proteomes" id="UP000257109">
    <property type="component" value="Unassembled WGS sequence"/>
</dbReference>
<protein>
    <submittedName>
        <fullName evidence="2">Protein PLANT CADMIUM RESISTANCE 2</fullName>
    </submittedName>
</protein>
<dbReference type="PANTHER" id="PTHR15907">
    <property type="entry name" value="DUF614 FAMILY PROTEIN-RELATED"/>
    <property type="match status" value="1"/>
</dbReference>